<evidence type="ECO:0000259" key="1">
    <source>
        <dbReference type="Pfam" id="PF13628"/>
    </source>
</evidence>
<dbReference type="Pfam" id="PF13628">
    <property type="entry name" value="DUF4142"/>
    <property type="match status" value="1"/>
</dbReference>
<dbReference type="Proteomes" id="UP000607559">
    <property type="component" value="Unassembled WGS sequence"/>
</dbReference>
<dbReference type="InterPro" id="IPR025419">
    <property type="entry name" value="DUF4142"/>
</dbReference>
<protein>
    <recommendedName>
        <fullName evidence="1">DUF4142 domain-containing protein</fullName>
    </recommendedName>
</protein>
<dbReference type="EMBL" id="BMJC01000002">
    <property type="protein sequence ID" value="GGA98031.1"/>
    <property type="molecule type" value="Genomic_DNA"/>
</dbReference>
<evidence type="ECO:0000313" key="3">
    <source>
        <dbReference type="Proteomes" id="UP000607559"/>
    </source>
</evidence>
<proteinExistence type="predicted"/>
<organism evidence="2 3">
    <name type="scientific">Puia dinghuensis</name>
    <dbReference type="NCBI Taxonomy" id="1792502"/>
    <lineage>
        <taxon>Bacteria</taxon>
        <taxon>Pseudomonadati</taxon>
        <taxon>Bacteroidota</taxon>
        <taxon>Chitinophagia</taxon>
        <taxon>Chitinophagales</taxon>
        <taxon>Chitinophagaceae</taxon>
        <taxon>Puia</taxon>
    </lineage>
</organism>
<feature type="domain" description="DUF4142" evidence="1">
    <location>
        <begin position="35"/>
        <end position="169"/>
    </location>
</feature>
<name>A0A8J2UCT8_9BACT</name>
<sequence>MRHSGLILFFGVMVLTMRCTDATEYSNASYRNATDLHFQVAASYDNFDEIGTGSLASANASDSSVRLFGQTMVTGYSAAESELKKITDSVQAIIPQGSDPAHQALLVVLQKLSGAAFDTTYLRGQLQDHDSSITLYQSELTNGNYISLLQYARKYLVLLQMQRMTADSLLRAIQHP</sequence>
<comment type="caution">
    <text evidence="2">The sequence shown here is derived from an EMBL/GenBank/DDBJ whole genome shotgun (WGS) entry which is preliminary data.</text>
</comment>
<dbReference type="Gene3D" id="1.20.1260.10">
    <property type="match status" value="1"/>
</dbReference>
<accession>A0A8J2UCT8</accession>
<evidence type="ECO:0000313" key="2">
    <source>
        <dbReference type="EMBL" id="GGA98031.1"/>
    </source>
</evidence>
<dbReference type="AlphaFoldDB" id="A0A8J2UCT8"/>
<reference evidence="2" key="2">
    <citation type="submission" date="2020-09" db="EMBL/GenBank/DDBJ databases">
        <authorList>
            <person name="Sun Q."/>
            <person name="Zhou Y."/>
        </authorList>
    </citation>
    <scope>NUCLEOTIDE SEQUENCE</scope>
    <source>
        <strain evidence="2">CGMCC 1.15448</strain>
    </source>
</reference>
<keyword evidence="3" id="KW-1185">Reference proteome</keyword>
<reference evidence="2" key="1">
    <citation type="journal article" date="2014" name="Int. J. Syst. Evol. Microbiol.">
        <title>Complete genome sequence of Corynebacterium casei LMG S-19264T (=DSM 44701T), isolated from a smear-ripened cheese.</title>
        <authorList>
            <consortium name="US DOE Joint Genome Institute (JGI-PGF)"/>
            <person name="Walter F."/>
            <person name="Albersmeier A."/>
            <person name="Kalinowski J."/>
            <person name="Ruckert C."/>
        </authorList>
    </citation>
    <scope>NUCLEOTIDE SEQUENCE</scope>
    <source>
        <strain evidence="2">CGMCC 1.15448</strain>
    </source>
</reference>
<gene>
    <name evidence="2" type="ORF">GCM10011511_21680</name>
</gene>
<dbReference type="InterPro" id="IPR012347">
    <property type="entry name" value="Ferritin-like"/>
</dbReference>